<evidence type="ECO:0000313" key="2">
    <source>
        <dbReference type="Proteomes" id="UP000192775"/>
    </source>
</evidence>
<sequence length="421" mass="43558">MSTARTDAPRGPLSSHLEVTRAGPTAIGWQRARFRLDRSLSAGYLGVGFVILGSLLMVRGLASLGWSWSDSPWRALSIVSWAILAVVLVVVVVSSRRRAGLVSPTVSVLVDTAGVAAVLLDLTALLLDSASGDSSATFYPTATVGFGACLLACLPAQPLSRSALGGVLLVIVGAAGAAVGWFVEPLSVPVSVNNLVIGAAPVFAFMLMLSATDARLGVLIDQAVADSLIPAPPTGHGVSAASHLRTLDDEAERLLDRVASTPTGTEIDPATAALAGELGDELRAALRADHELSWLQIAISESERLSGAVVLDDETGAVKRLAPDQRSTLLALVWLLSALRSAAPSPASSTALGVRVEPAAPDDDTALIITLWRPGTRAHSVDNAAWPLFTRLGRYTIDVSADRVAVAVHVLLPRPAGTAAA</sequence>
<reference evidence="1 2" key="1">
    <citation type="submission" date="2017-04" db="EMBL/GenBank/DDBJ databases">
        <authorList>
            <person name="Afonso C.L."/>
            <person name="Miller P.J."/>
            <person name="Scott M.A."/>
            <person name="Spackman E."/>
            <person name="Goraichik I."/>
            <person name="Dimitrov K.M."/>
            <person name="Suarez D.L."/>
            <person name="Swayne D.E."/>
        </authorList>
    </citation>
    <scope>NUCLEOTIDE SEQUENCE [LARGE SCALE GENOMIC DNA]</scope>
    <source>
        <strain evidence="2">XA(T)</strain>
    </source>
</reference>
<dbReference type="Proteomes" id="UP000192775">
    <property type="component" value="Chromosome"/>
</dbReference>
<dbReference type="STRING" id="1619308.B5808_05170"/>
<name>A0A1X9LHP9_9MICO</name>
<evidence type="ECO:0000313" key="1">
    <source>
        <dbReference type="EMBL" id="ARJ04683.1"/>
    </source>
</evidence>
<dbReference type="AlphaFoldDB" id="A0A1X9LHP9"/>
<keyword evidence="2" id="KW-1185">Reference proteome</keyword>
<gene>
    <name evidence="1" type="ORF">B5808_05170</name>
</gene>
<dbReference type="RefSeq" id="WP_085018821.1">
    <property type="nucleotide sequence ID" value="NZ_BMHD01000002.1"/>
</dbReference>
<dbReference type="EMBL" id="CP020715">
    <property type="protein sequence ID" value="ARJ04683.1"/>
    <property type="molecule type" value="Genomic_DNA"/>
</dbReference>
<protein>
    <submittedName>
        <fullName evidence="1">Uncharacterized protein</fullName>
    </submittedName>
</protein>
<accession>A0A1X9LHP9</accession>
<organism evidence="1 2">
    <name type="scientific">Cnuibacter physcomitrellae</name>
    <dbReference type="NCBI Taxonomy" id="1619308"/>
    <lineage>
        <taxon>Bacteria</taxon>
        <taxon>Bacillati</taxon>
        <taxon>Actinomycetota</taxon>
        <taxon>Actinomycetes</taxon>
        <taxon>Micrococcales</taxon>
        <taxon>Microbacteriaceae</taxon>
        <taxon>Cnuibacter</taxon>
    </lineage>
</organism>
<proteinExistence type="predicted"/>
<dbReference type="KEGG" id="cphy:B5808_05170"/>